<dbReference type="PANTHER" id="PTHR45913:SF21">
    <property type="entry name" value="DUF4371 DOMAIN-CONTAINING PROTEIN"/>
    <property type="match status" value="1"/>
</dbReference>
<keyword evidence="2" id="KW-1185">Reference proteome</keyword>
<dbReference type="GO" id="GO:0006811">
    <property type="term" value="P:monoatomic ion transport"/>
    <property type="evidence" value="ECO:0007669"/>
    <property type="project" value="InterPro"/>
</dbReference>
<dbReference type="AlphaFoldDB" id="A0A5C6NZT8"/>
<proteinExistence type="predicted"/>
<name>A0A5C6NZT8_9TELE</name>
<dbReference type="EMBL" id="RHFK02000009">
    <property type="protein sequence ID" value="TWW71370.1"/>
    <property type="molecule type" value="Genomic_DNA"/>
</dbReference>
<reference evidence="1 2" key="1">
    <citation type="submission" date="2019-04" db="EMBL/GenBank/DDBJ databases">
        <title>Chromosome genome assembly for Takifugu flavidus.</title>
        <authorList>
            <person name="Xiao S."/>
        </authorList>
    </citation>
    <scope>NUCLEOTIDE SEQUENCE [LARGE SCALE GENOMIC DNA]</scope>
    <source>
        <strain evidence="1">HTHZ2018</strain>
        <tissue evidence="1">Muscle</tissue>
    </source>
</reference>
<evidence type="ECO:0000313" key="1">
    <source>
        <dbReference type="EMBL" id="TWW71370.1"/>
    </source>
</evidence>
<gene>
    <name evidence="1" type="ORF">D4764_17G0008530</name>
</gene>
<dbReference type="GO" id="GO:0016020">
    <property type="term" value="C:membrane"/>
    <property type="evidence" value="ECO:0007669"/>
    <property type="project" value="InterPro"/>
</dbReference>
<evidence type="ECO:0000313" key="2">
    <source>
        <dbReference type="Proteomes" id="UP000324091"/>
    </source>
</evidence>
<keyword evidence="1" id="KW-0675">Receptor</keyword>
<comment type="caution">
    <text evidence="1">The sequence shown here is derived from an EMBL/GenBank/DDBJ whole genome shotgun (WGS) entry which is preliminary data.</text>
</comment>
<protein>
    <submittedName>
        <fullName evidence="1">Acetylcholine receptor subunit delta</fullName>
    </submittedName>
</protein>
<dbReference type="Proteomes" id="UP000324091">
    <property type="component" value="Chromosome 17"/>
</dbReference>
<dbReference type="SUPFAM" id="SSF90112">
    <property type="entry name" value="Neurotransmitter-gated ion-channel transmembrane pore"/>
    <property type="match status" value="1"/>
</dbReference>
<organism evidence="1 2">
    <name type="scientific">Takifugu flavidus</name>
    <name type="common">sansaifugu</name>
    <dbReference type="NCBI Taxonomy" id="433684"/>
    <lineage>
        <taxon>Eukaryota</taxon>
        <taxon>Metazoa</taxon>
        <taxon>Chordata</taxon>
        <taxon>Craniata</taxon>
        <taxon>Vertebrata</taxon>
        <taxon>Euteleostomi</taxon>
        <taxon>Actinopterygii</taxon>
        <taxon>Neopterygii</taxon>
        <taxon>Teleostei</taxon>
        <taxon>Neoteleostei</taxon>
        <taxon>Acanthomorphata</taxon>
        <taxon>Eupercaria</taxon>
        <taxon>Tetraodontiformes</taxon>
        <taxon>Tetradontoidea</taxon>
        <taxon>Tetraodontidae</taxon>
        <taxon>Takifugu</taxon>
    </lineage>
</organism>
<sequence length="237" mass="27177">MGFEHVMTPVVKIRNSIRSRAKQLRTFKVLLEELPAEYGDLLLHTEIRWLSRGRTLLPFLSLLSEIKEFMQSRGEDAALLEDTGWTLDLAFLTDITGKQNSLNWELQGKAFSDMNFIKNQHRTGLPDAHLPDSLRAALSSSPPEDNTLLFLQRLPRILRMSRPAEAELYWDGALPRRSSSVGYIASAEEYDSVKSRSELMFEKQPGRHGLVTRVTHAARTFPETFKHMRYRSISSFI</sequence>
<accession>A0A5C6NZT8</accession>
<dbReference type="PANTHER" id="PTHR45913">
    <property type="entry name" value="EPM2A-INTERACTING PROTEIN 1"/>
    <property type="match status" value="1"/>
</dbReference>
<dbReference type="InterPro" id="IPR036719">
    <property type="entry name" value="Neuro-gated_channel_TM_sf"/>
</dbReference>